<accession>A0A655BLP8</accession>
<gene>
    <name evidence="1" type="ORF">ERS008198_00219</name>
</gene>
<evidence type="ECO:0000313" key="2">
    <source>
        <dbReference type="Proteomes" id="UP000041314"/>
    </source>
</evidence>
<name>A0A655BLP8_SALET</name>
<reference evidence="1 2" key="1">
    <citation type="submission" date="2015-03" db="EMBL/GenBank/DDBJ databases">
        <authorList>
            <consortium name="Pathogen Informatics"/>
        </authorList>
    </citation>
    <scope>NUCLEOTIDE SEQUENCE [LARGE SCALE GENOMIC DNA]</scope>
    <source>
        <strain evidence="1 2">A1104</strain>
    </source>
</reference>
<proteinExistence type="predicted"/>
<evidence type="ECO:0000313" key="1">
    <source>
        <dbReference type="EMBL" id="CNT57528.1"/>
    </source>
</evidence>
<dbReference type="EMBL" id="CQPA01000001">
    <property type="protein sequence ID" value="CNT57528.1"/>
    <property type="molecule type" value="Genomic_DNA"/>
</dbReference>
<sequence>MPGHQEVAHGFRIVVFQHVAHGKEVAQRFGHLLAIHHHHTGVHPVVDVFAVMRAGRLGNLVFMVREHQIGTAAVNIKMVAQLLAVHRRTFNVPARTPFAPRRRPARLALFRHFPQHEVHRVTLHVNDIHARARLKLLKILTGKLPISRIGRYIKHHIAVIRHIGVPFLD</sequence>
<protein>
    <submittedName>
        <fullName evidence="1">Uncharacterized protein</fullName>
    </submittedName>
</protein>
<organism evidence="1 2">
    <name type="scientific">Salmonella enterica subsp. enterica serovar Bovismorbificans</name>
    <dbReference type="NCBI Taxonomy" id="58097"/>
    <lineage>
        <taxon>Bacteria</taxon>
        <taxon>Pseudomonadati</taxon>
        <taxon>Pseudomonadota</taxon>
        <taxon>Gammaproteobacteria</taxon>
        <taxon>Enterobacterales</taxon>
        <taxon>Enterobacteriaceae</taxon>
        <taxon>Salmonella</taxon>
    </lineage>
</organism>
<dbReference type="AlphaFoldDB" id="A0A655BLP8"/>
<dbReference type="Proteomes" id="UP000041314">
    <property type="component" value="Unassembled WGS sequence"/>
</dbReference>